<gene>
    <name evidence="12" type="ORF">E3P86_03019</name>
</gene>
<protein>
    <recommendedName>
        <fullName evidence="10">SAGA-associated factor 11</fullName>
    </recommendedName>
</protein>
<dbReference type="Gene3D" id="3.30.160.60">
    <property type="entry name" value="Classic Zinc Finger"/>
    <property type="match status" value="1"/>
</dbReference>
<evidence type="ECO:0000256" key="8">
    <source>
        <dbReference type="ARBA" id="ARBA00023163"/>
    </source>
</evidence>
<keyword evidence="5" id="KW-0156">Chromatin regulator</keyword>
<keyword evidence="9" id="KW-0539">Nucleus</keyword>
<dbReference type="Pfam" id="PF08209">
    <property type="entry name" value="Sgf11"/>
    <property type="match status" value="1"/>
</dbReference>
<reference evidence="12 13" key="1">
    <citation type="submission" date="2019-03" db="EMBL/GenBank/DDBJ databases">
        <title>Sequencing 23 genomes of Wallemia ichthyophaga.</title>
        <authorList>
            <person name="Gostincar C."/>
        </authorList>
    </citation>
    <scope>NUCLEOTIDE SEQUENCE [LARGE SCALE GENOMIC DNA]</scope>
    <source>
        <strain evidence="12 13">EXF-6200</strain>
    </source>
</reference>
<dbReference type="InterPro" id="IPR013246">
    <property type="entry name" value="SAGA_su_Sgf11"/>
</dbReference>
<evidence type="ECO:0000256" key="11">
    <source>
        <dbReference type="SAM" id="MobiDB-lite"/>
    </source>
</evidence>
<feature type="compositionally biased region" description="Low complexity" evidence="11">
    <location>
        <begin position="372"/>
        <end position="385"/>
    </location>
</feature>
<feature type="compositionally biased region" description="Low complexity" evidence="11">
    <location>
        <begin position="193"/>
        <end position="208"/>
    </location>
</feature>
<name>A0A4T0IT72_WALIC</name>
<comment type="caution">
    <text evidence="12">The sequence shown here is derived from an EMBL/GenBank/DDBJ whole genome shotgun (WGS) entry which is preliminary data.</text>
</comment>
<evidence type="ECO:0000256" key="1">
    <source>
        <dbReference type="ARBA" id="ARBA00004123"/>
    </source>
</evidence>
<keyword evidence="2" id="KW-0479">Metal-binding</keyword>
<keyword evidence="4" id="KW-0862">Zinc</keyword>
<evidence type="ECO:0000256" key="4">
    <source>
        <dbReference type="ARBA" id="ARBA00022833"/>
    </source>
</evidence>
<evidence type="ECO:0000256" key="7">
    <source>
        <dbReference type="ARBA" id="ARBA00023159"/>
    </source>
</evidence>
<dbReference type="AlphaFoldDB" id="A0A4T0IT72"/>
<keyword evidence="7 10" id="KW-0010">Activator</keyword>
<feature type="region of interest" description="Disordered" evidence="11">
    <location>
        <begin position="347"/>
        <end position="388"/>
    </location>
</feature>
<feature type="compositionally biased region" description="Low complexity" evidence="11">
    <location>
        <begin position="263"/>
        <end position="287"/>
    </location>
</feature>
<feature type="region of interest" description="Disordered" evidence="11">
    <location>
        <begin position="313"/>
        <end position="332"/>
    </location>
</feature>
<dbReference type="EMBL" id="SPOI01000188">
    <property type="protein sequence ID" value="TIB33216.1"/>
    <property type="molecule type" value="Genomic_DNA"/>
</dbReference>
<accession>A0A4T0IT72</accession>
<evidence type="ECO:0000256" key="6">
    <source>
        <dbReference type="ARBA" id="ARBA00023015"/>
    </source>
</evidence>
<dbReference type="GO" id="GO:0006325">
    <property type="term" value="P:chromatin organization"/>
    <property type="evidence" value="ECO:0007669"/>
    <property type="project" value="UniProtKB-KW"/>
</dbReference>
<keyword evidence="3" id="KW-0863">Zinc-finger</keyword>
<comment type="subcellular location">
    <subcellularLocation>
        <location evidence="1 10">Nucleus</location>
    </subcellularLocation>
</comment>
<evidence type="ECO:0000256" key="10">
    <source>
        <dbReference type="RuleBase" id="RU261113"/>
    </source>
</evidence>
<feature type="region of interest" description="Disordered" evidence="11">
    <location>
        <begin position="263"/>
        <end position="303"/>
    </location>
</feature>
<evidence type="ECO:0000256" key="2">
    <source>
        <dbReference type="ARBA" id="ARBA00022723"/>
    </source>
</evidence>
<feature type="region of interest" description="Disordered" evidence="11">
    <location>
        <begin position="193"/>
        <end position="220"/>
    </location>
</feature>
<evidence type="ECO:0000313" key="13">
    <source>
        <dbReference type="Proteomes" id="UP000310689"/>
    </source>
</evidence>
<evidence type="ECO:0000256" key="3">
    <source>
        <dbReference type="ARBA" id="ARBA00022771"/>
    </source>
</evidence>
<organism evidence="12 13">
    <name type="scientific">Wallemia ichthyophaga</name>
    <dbReference type="NCBI Taxonomy" id="245174"/>
    <lineage>
        <taxon>Eukaryota</taxon>
        <taxon>Fungi</taxon>
        <taxon>Dikarya</taxon>
        <taxon>Basidiomycota</taxon>
        <taxon>Wallemiomycotina</taxon>
        <taxon>Wallemiomycetes</taxon>
        <taxon>Wallemiales</taxon>
        <taxon>Wallemiaceae</taxon>
        <taxon>Wallemia</taxon>
    </lineage>
</organism>
<proteinExistence type="inferred from homology"/>
<dbReference type="GO" id="GO:0008270">
    <property type="term" value="F:zinc ion binding"/>
    <property type="evidence" value="ECO:0007669"/>
    <property type="project" value="UniProtKB-KW"/>
</dbReference>
<keyword evidence="8" id="KW-0804">Transcription</keyword>
<evidence type="ECO:0000313" key="12">
    <source>
        <dbReference type="EMBL" id="TIB33216.1"/>
    </source>
</evidence>
<evidence type="ECO:0000256" key="5">
    <source>
        <dbReference type="ARBA" id="ARBA00022853"/>
    </source>
</evidence>
<feature type="compositionally biased region" description="Low complexity" evidence="11">
    <location>
        <begin position="348"/>
        <end position="361"/>
    </location>
</feature>
<evidence type="ECO:0000256" key="9">
    <source>
        <dbReference type="ARBA" id="ARBA00023242"/>
    </source>
</evidence>
<comment type="similarity">
    <text evidence="10">Belongs to the SGF11 family.</text>
</comment>
<dbReference type="GO" id="GO:0005634">
    <property type="term" value="C:nucleus"/>
    <property type="evidence" value="ECO:0007669"/>
    <property type="project" value="UniProtKB-SubCell"/>
</dbReference>
<keyword evidence="6" id="KW-0805">Transcription regulation</keyword>
<dbReference type="GO" id="GO:0070461">
    <property type="term" value="C:SAGA-type complex"/>
    <property type="evidence" value="ECO:0007669"/>
    <property type="project" value="UniProtKB-ARBA"/>
</dbReference>
<dbReference type="Proteomes" id="UP000310689">
    <property type="component" value="Unassembled WGS sequence"/>
</dbReference>
<sequence>MAGENEAITLDEILPIDDSMIEYTEKRDRFADMFERSVSSFEGNVILDKYWYSDDKKLDKVTQFLPHAAEFKLNGLYYNSQFEGCLKACLELLGKHSELSDNKEIRDIVMRSLNRLEGSVKDGYVDWLCSRYPSILANEAGVEDSKLYRSVKEFVIDTLTDNLINDILFEIVLEAKTTSTKMDLQRQQLQSSLLPSLQQQQQQTHLQSNNPRASGVSKGQGDPLNPNFECLICNRWISCNRYAPHLNNCLGLRGSRGSTRAAASVASGASQASSTHSNTTNNTAATHKPPTKHTNSHSNSSKFDYLDLSSTLKHTNKPRQSSPLSNTPTHTQDYLFSDLHNMSKDLFSPSNSESSALSSPPKGGSNTDTLRQSAQSADSADIDSSGSEEESFSIFPLLVAIITCFLDSLDV</sequence>